<keyword evidence="2 6" id="KW-0812">Transmembrane</keyword>
<evidence type="ECO:0000256" key="3">
    <source>
        <dbReference type="ARBA" id="ARBA00022989"/>
    </source>
</evidence>
<dbReference type="InterPro" id="IPR058533">
    <property type="entry name" value="Cation_efflux_TM"/>
</dbReference>
<feature type="transmembrane region" description="Helical" evidence="6">
    <location>
        <begin position="153"/>
        <end position="170"/>
    </location>
</feature>
<evidence type="ECO:0000313" key="10">
    <source>
        <dbReference type="Proteomes" id="UP000758856"/>
    </source>
</evidence>
<comment type="caution">
    <text evidence="8">The sequence shown here is derived from an EMBL/GenBank/DDBJ whole genome shotgun (WGS) entry which is preliminary data.</text>
</comment>
<evidence type="ECO:0000313" key="11">
    <source>
        <dbReference type="Proteomes" id="UP001143400"/>
    </source>
</evidence>
<evidence type="ECO:0000256" key="4">
    <source>
        <dbReference type="ARBA" id="ARBA00023136"/>
    </source>
</evidence>
<feature type="transmembrane region" description="Helical" evidence="6">
    <location>
        <begin position="22"/>
        <end position="48"/>
    </location>
</feature>
<dbReference type="Pfam" id="PF01545">
    <property type="entry name" value="Cation_efflux"/>
    <property type="match status" value="1"/>
</dbReference>
<sequence>MSCCSHCPSPDAGPGGPAQRRVLWAALAINAAMFVVEVAAGLAAGSASLQADALDFLGDAANYGVSLAVVGLAIGLRARAAQLKGLTMAAFGLWVIGAAAWHGLHGTLPAAGTMGVVGALALAANAASFALLWAYRDGDANMRSAWICTRNDVVGNVAVMLAALGVFGTGTGWPDVIVAGIMAALALQGAAVVLRQANAELRAAKRDLSSRPRRSGRLEYRPKA</sequence>
<feature type="transmembrane region" description="Helical" evidence="6">
    <location>
        <begin position="176"/>
        <end position="194"/>
    </location>
</feature>
<dbReference type="Proteomes" id="UP001143400">
    <property type="component" value="Unassembled WGS sequence"/>
</dbReference>
<evidence type="ECO:0000256" key="2">
    <source>
        <dbReference type="ARBA" id="ARBA00022692"/>
    </source>
</evidence>
<gene>
    <name evidence="8" type="ORF">GCM10008170_21200</name>
    <name evidence="9" type="ORF">JOD31_001019</name>
</gene>
<dbReference type="InterPro" id="IPR027469">
    <property type="entry name" value="Cation_efflux_TMD_sf"/>
</dbReference>
<accession>A0A9W6IT79</accession>
<dbReference type="GO" id="GO:0008324">
    <property type="term" value="F:monoatomic cation transmembrane transporter activity"/>
    <property type="evidence" value="ECO:0007669"/>
    <property type="project" value="InterPro"/>
</dbReference>
<feature type="transmembrane region" description="Helical" evidence="6">
    <location>
        <begin position="60"/>
        <end position="78"/>
    </location>
</feature>
<organism evidence="8 11">
    <name type="scientific">Methylopila capsulata</name>
    <dbReference type="NCBI Taxonomy" id="61654"/>
    <lineage>
        <taxon>Bacteria</taxon>
        <taxon>Pseudomonadati</taxon>
        <taxon>Pseudomonadota</taxon>
        <taxon>Alphaproteobacteria</taxon>
        <taxon>Hyphomicrobiales</taxon>
        <taxon>Methylopilaceae</taxon>
        <taxon>Methylopila</taxon>
    </lineage>
</organism>
<protein>
    <submittedName>
        <fullName evidence="9">Co/Zn/Cd efflux system component</fullName>
    </submittedName>
</protein>
<comment type="subcellular location">
    <subcellularLocation>
        <location evidence="1">Membrane</location>
        <topology evidence="1">Multi-pass membrane protein</topology>
    </subcellularLocation>
</comment>
<feature type="region of interest" description="Disordered" evidence="5">
    <location>
        <begin position="205"/>
        <end position="224"/>
    </location>
</feature>
<feature type="transmembrane region" description="Helical" evidence="6">
    <location>
        <begin position="110"/>
        <end position="133"/>
    </location>
</feature>
<dbReference type="RefSeq" id="WP_204949183.1">
    <property type="nucleotide sequence ID" value="NZ_BSFF01000002.1"/>
</dbReference>
<keyword evidence="4 6" id="KW-0472">Membrane</keyword>
<proteinExistence type="predicted"/>
<reference evidence="8" key="1">
    <citation type="journal article" date="2014" name="Int. J. Syst. Evol. Microbiol.">
        <title>Complete genome sequence of Corynebacterium casei LMG S-19264T (=DSM 44701T), isolated from a smear-ripened cheese.</title>
        <authorList>
            <consortium name="US DOE Joint Genome Institute (JGI-PGF)"/>
            <person name="Walter F."/>
            <person name="Albersmeier A."/>
            <person name="Kalinowski J."/>
            <person name="Ruckert C."/>
        </authorList>
    </citation>
    <scope>NUCLEOTIDE SEQUENCE</scope>
    <source>
        <strain evidence="8">VKM B-1606</strain>
    </source>
</reference>
<keyword evidence="3 6" id="KW-1133">Transmembrane helix</keyword>
<evidence type="ECO:0000256" key="5">
    <source>
        <dbReference type="SAM" id="MobiDB-lite"/>
    </source>
</evidence>
<dbReference type="SUPFAM" id="SSF161111">
    <property type="entry name" value="Cation efflux protein transmembrane domain-like"/>
    <property type="match status" value="1"/>
</dbReference>
<evidence type="ECO:0000256" key="1">
    <source>
        <dbReference type="ARBA" id="ARBA00004141"/>
    </source>
</evidence>
<reference evidence="9 10" key="2">
    <citation type="submission" date="2021-01" db="EMBL/GenBank/DDBJ databases">
        <title>Genomic Encyclopedia of Type Strains, Phase IV (KMG-IV): sequencing the most valuable type-strain genomes for metagenomic binning, comparative biology and taxonomic classification.</title>
        <authorList>
            <person name="Goeker M."/>
        </authorList>
    </citation>
    <scope>NUCLEOTIDE SEQUENCE [LARGE SCALE GENOMIC DNA]</scope>
    <source>
        <strain evidence="9 10">DSM 6130</strain>
    </source>
</reference>
<feature type="domain" description="Cation efflux protein transmembrane" evidence="7">
    <location>
        <begin position="23"/>
        <end position="197"/>
    </location>
</feature>
<name>A0A9W6IT79_9HYPH</name>
<dbReference type="Proteomes" id="UP000758856">
    <property type="component" value="Unassembled WGS sequence"/>
</dbReference>
<evidence type="ECO:0000313" key="8">
    <source>
        <dbReference type="EMBL" id="GLK56101.1"/>
    </source>
</evidence>
<dbReference type="EMBL" id="BSFF01000002">
    <property type="protein sequence ID" value="GLK56101.1"/>
    <property type="molecule type" value="Genomic_DNA"/>
</dbReference>
<dbReference type="AlphaFoldDB" id="A0A9W6IT79"/>
<dbReference type="EMBL" id="JAFBCY010000001">
    <property type="protein sequence ID" value="MBM7850807.1"/>
    <property type="molecule type" value="Genomic_DNA"/>
</dbReference>
<dbReference type="GO" id="GO:0016020">
    <property type="term" value="C:membrane"/>
    <property type="evidence" value="ECO:0007669"/>
    <property type="project" value="UniProtKB-SubCell"/>
</dbReference>
<keyword evidence="10" id="KW-1185">Reference proteome</keyword>
<evidence type="ECO:0000256" key="6">
    <source>
        <dbReference type="SAM" id="Phobius"/>
    </source>
</evidence>
<evidence type="ECO:0000259" key="7">
    <source>
        <dbReference type="Pfam" id="PF01545"/>
    </source>
</evidence>
<evidence type="ECO:0000313" key="9">
    <source>
        <dbReference type="EMBL" id="MBM7850807.1"/>
    </source>
</evidence>
<dbReference type="Gene3D" id="1.20.1510.10">
    <property type="entry name" value="Cation efflux protein transmembrane domain"/>
    <property type="match status" value="1"/>
</dbReference>
<reference evidence="8" key="3">
    <citation type="submission" date="2023-01" db="EMBL/GenBank/DDBJ databases">
        <authorList>
            <person name="Sun Q."/>
            <person name="Evtushenko L."/>
        </authorList>
    </citation>
    <scope>NUCLEOTIDE SEQUENCE</scope>
    <source>
        <strain evidence="8">VKM B-1606</strain>
    </source>
</reference>
<feature type="transmembrane region" description="Helical" evidence="6">
    <location>
        <begin position="85"/>
        <end position="104"/>
    </location>
</feature>